<comment type="caution">
    <text evidence="1">The sequence shown here is derived from an EMBL/GenBank/DDBJ whole genome shotgun (WGS) entry which is preliminary data.</text>
</comment>
<sequence>MIGKIRKDHSFGGCIRYVTQKDDSKIIALEGVLLETTEEMVRNFRWQSKKSSKDHSLKKIY</sequence>
<proteinExistence type="predicted"/>
<organism evidence="1 2">
    <name type="scientific">Parabacteroides merdae</name>
    <dbReference type="NCBI Taxonomy" id="46503"/>
    <lineage>
        <taxon>Bacteria</taxon>
        <taxon>Pseudomonadati</taxon>
        <taxon>Bacteroidota</taxon>
        <taxon>Bacteroidia</taxon>
        <taxon>Bacteroidales</taxon>
        <taxon>Tannerellaceae</taxon>
        <taxon>Parabacteroides</taxon>
    </lineage>
</organism>
<dbReference type="EMBL" id="BQNZ01000003">
    <property type="protein sequence ID" value="GKH73559.1"/>
    <property type="molecule type" value="Genomic_DNA"/>
</dbReference>
<dbReference type="AlphaFoldDB" id="A0AA37KBK5"/>
<evidence type="ECO:0000313" key="1">
    <source>
        <dbReference type="EMBL" id="GKH73559.1"/>
    </source>
</evidence>
<gene>
    <name evidence="1" type="ORF">CE91St3_34220</name>
</gene>
<name>A0AA37KBK5_9BACT</name>
<evidence type="ECO:0008006" key="3">
    <source>
        <dbReference type="Google" id="ProtNLM"/>
    </source>
</evidence>
<reference evidence="1" key="1">
    <citation type="submission" date="2022-01" db="EMBL/GenBank/DDBJ databases">
        <title>Novel bile acid biosynthetic pathways are enriched in the microbiome of centenarians.</title>
        <authorList>
            <person name="Sato Y."/>
            <person name="Atarashi K."/>
            <person name="Plichta R.D."/>
            <person name="Arai Y."/>
            <person name="Sasajima S."/>
            <person name="Kearney M.S."/>
            <person name="Suda W."/>
            <person name="Takeshita K."/>
            <person name="Sasaki T."/>
            <person name="Okamoto S."/>
            <person name="Skelly N.A."/>
            <person name="Okamura Y."/>
            <person name="Vlamakis H."/>
            <person name="Li Y."/>
            <person name="Tanoue T."/>
            <person name="Takei H."/>
            <person name="Nittono H."/>
            <person name="Narushima S."/>
            <person name="Irie J."/>
            <person name="Itoh H."/>
            <person name="Moriya K."/>
            <person name="Sugiura Y."/>
            <person name="Suematsu M."/>
            <person name="Moritoki N."/>
            <person name="Shibata S."/>
            <person name="Littman R.D."/>
            <person name="Fischbach A.M."/>
            <person name="Uwamino Y."/>
            <person name="Inoue T."/>
            <person name="Honda A."/>
            <person name="Hattori M."/>
            <person name="Murai T."/>
            <person name="Xavier J.R."/>
            <person name="Hirose N."/>
            <person name="Honda K."/>
        </authorList>
    </citation>
    <scope>NUCLEOTIDE SEQUENCE</scope>
    <source>
        <strain evidence="1">CE91-St3</strain>
    </source>
</reference>
<dbReference type="Proteomes" id="UP001055114">
    <property type="component" value="Unassembled WGS sequence"/>
</dbReference>
<protein>
    <recommendedName>
        <fullName evidence="3">Mobilization protein</fullName>
    </recommendedName>
</protein>
<evidence type="ECO:0000313" key="2">
    <source>
        <dbReference type="Proteomes" id="UP001055114"/>
    </source>
</evidence>
<accession>A0AA37KBK5</accession>